<reference evidence="2" key="2">
    <citation type="submission" date="2016-01" db="EMBL/GenBank/DDBJ databases">
        <title>Diatom-associated endosymboitic cyanobacterium lacks core nitrogen metabolism enzymes.</title>
        <authorList>
            <person name="Hilton J.A."/>
            <person name="Foster R.A."/>
            <person name="Tripp H.J."/>
            <person name="Carter B.J."/>
            <person name="Zehr J.P."/>
            <person name="Villareal T.A."/>
        </authorList>
    </citation>
    <scope>NUCLEOTIDE SEQUENCE [LARGE SCALE GENOMIC DNA]</scope>
    <source>
        <strain evidence="2">HH01</strain>
    </source>
</reference>
<gene>
    <name evidence="1" type="ORF">RINTHH_19420</name>
</gene>
<protein>
    <submittedName>
        <fullName evidence="1">Uncharacterized protein</fullName>
    </submittedName>
</protein>
<proteinExistence type="predicted"/>
<keyword evidence="2" id="KW-1185">Reference proteome</keyword>
<accession>M1X043</accession>
<dbReference type="EMBL" id="CAIY01000080">
    <property type="protein sequence ID" value="CCH68097.1"/>
    <property type="molecule type" value="Genomic_DNA"/>
</dbReference>
<evidence type="ECO:0000313" key="1">
    <source>
        <dbReference type="EMBL" id="CCH68097.1"/>
    </source>
</evidence>
<sequence>MPDTYTKVLAVPRSIPISRDNENLLKIPTLPFAPTYYMQILAGVLNK</sequence>
<name>M1X043_9NOST</name>
<dbReference type="Proteomes" id="UP000053051">
    <property type="component" value="Unassembled WGS sequence"/>
</dbReference>
<organism evidence="1 2">
    <name type="scientific">Richelia intracellularis HH01</name>
    <dbReference type="NCBI Taxonomy" id="1165094"/>
    <lineage>
        <taxon>Bacteria</taxon>
        <taxon>Bacillati</taxon>
        <taxon>Cyanobacteriota</taxon>
        <taxon>Cyanophyceae</taxon>
        <taxon>Nostocales</taxon>
        <taxon>Nostocaceae</taxon>
        <taxon>Richelia</taxon>
    </lineage>
</organism>
<comment type="caution">
    <text evidence="1">The sequence shown here is derived from an EMBL/GenBank/DDBJ whole genome shotgun (WGS) entry which is preliminary data.</text>
</comment>
<dbReference type="AlphaFoldDB" id="M1X043"/>
<evidence type="ECO:0000313" key="2">
    <source>
        <dbReference type="Proteomes" id="UP000053051"/>
    </source>
</evidence>
<reference evidence="1 2" key="1">
    <citation type="submission" date="2012-05" db="EMBL/GenBank/DDBJ databases">
        <authorList>
            <person name="Hilton J."/>
        </authorList>
    </citation>
    <scope>NUCLEOTIDE SEQUENCE [LARGE SCALE GENOMIC DNA]</scope>
    <source>
        <strain evidence="1 2">HH01</strain>
    </source>
</reference>
<dbReference type="STRING" id="1165094.RINTHH_19420"/>